<dbReference type="HOGENOM" id="CLU_1308482_0_0_7"/>
<reference evidence="3" key="1">
    <citation type="journal article" date="2009" name="Environ. Microbiol.">
        <title>Contribution of mobile genetic elements to Desulfovibrio vulgaris genome plasticity.</title>
        <authorList>
            <person name="Walker C.B."/>
            <person name="Stolyar S."/>
            <person name="Chivian D."/>
            <person name="Pinel N."/>
            <person name="Gabster J.A."/>
            <person name="Dehal P.S."/>
            <person name="He Z."/>
            <person name="Yang Z.K."/>
            <person name="Yen H.C."/>
            <person name="Zhou J."/>
            <person name="Wall J.D."/>
            <person name="Hazen T.C."/>
            <person name="Arkin A.P."/>
            <person name="Stahl D.A."/>
        </authorList>
    </citation>
    <scope>NUCLEOTIDE SEQUENCE [LARGE SCALE GENOMIC DNA]</scope>
    <source>
        <strain evidence="3">DP4</strain>
    </source>
</reference>
<accession>A0A0H3A7P6</accession>
<dbReference type="Proteomes" id="UP000009173">
    <property type="component" value="Chromosome"/>
</dbReference>
<dbReference type="AlphaFoldDB" id="A0A0H3A7P6"/>
<name>A0A0H3A7P6_NITV4</name>
<feature type="chain" id="PRO_5002604138" description="Lipoprotein" evidence="1">
    <location>
        <begin position="23"/>
        <end position="215"/>
    </location>
</feature>
<evidence type="ECO:0000313" key="3">
    <source>
        <dbReference type="Proteomes" id="UP000009173"/>
    </source>
</evidence>
<protein>
    <recommendedName>
        <fullName evidence="4">Lipoprotein</fullName>
    </recommendedName>
</protein>
<dbReference type="RefSeq" id="WP_010939276.1">
    <property type="nucleotide sequence ID" value="NC_008751.1"/>
</dbReference>
<keyword evidence="1" id="KW-0732">Signal</keyword>
<evidence type="ECO:0000256" key="1">
    <source>
        <dbReference type="SAM" id="SignalP"/>
    </source>
</evidence>
<gene>
    <name evidence="2" type="ordered locus">Dvul_1183</name>
</gene>
<feature type="signal peptide" evidence="1">
    <location>
        <begin position="1"/>
        <end position="22"/>
    </location>
</feature>
<evidence type="ECO:0008006" key="4">
    <source>
        <dbReference type="Google" id="ProtNLM"/>
    </source>
</evidence>
<organism evidence="2 3">
    <name type="scientific">Nitratidesulfovibrio vulgaris (strain DP4)</name>
    <name type="common">Desulfovibrio vulgaris</name>
    <dbReference type="NCBI Taxonomy" id="391774"/>
    <lineage>
        <taxon>Bacteria</taxon>
        <taxon>Pseudomonadati</taxon>
        <taxon>Thermodesulfobacteriota</taxon>
        <taxon>Desulfovibrionia</taxon>
        <taxon>Desulfovibrionales</taxon>
        <taxon>Desulfovibrionaceae</taxon>
        <taxon>Nitratidesulfovibrio</taxon>
    </lineage>
</organism>
<sequence precursor="true">MSRLMRLYGFLLLVFASTTAYAETTRPTALDVFRQMPATIFENTAEGLTEDEKLQLTEQGESHYWAIVTDTPDRLVVASLPFLESRVAVHLFLNDGNTGVAVVGTNSGAACTIEVWRLETGGRLVPAAGPDEPPASDFFVQGNSLPEGIDPSIMLCLGDANLEARPLFWTETGLADIKPDNTVDFIWNGRTFEKRIRPAASGNGQANDTPNTVQQ</sequence>
<dbReference type="KEGG" id="dvl:Dvul_1183"/>
<dbReference type="EMBL" id="CP000527">
    <property type="protein sequence ID" value="ABM28203.1"/>
    <property type="molecule type" value="Genomic_DNA"/>
</dbReference>
<proteinExistence type="predicted"/>
<dbReference type="SMR" id="A0A0H3A7P6"/>
<evidence type="ECO:0000313" key="2">
    <source>
        <dbReference type="EMBL" id="ABM28203.1"/>
    </source>
</evidence>